<keyword evidence="3" id="KW-1185">Reference proteome</keyword>
<feature type="transmembrane region" description="Helical" evidence="1">
    <location>
        <begin position="45"/>
        <end position="62"/>
    </location>
</feature>
<protein>
    <submittedName>
        <fullName evidence="2">Uncharacterized protein</fullName>
    </submittedName>
</protein>
<dbReference type="RefSeq" id="WP_011708743.1">
    <property type="nucleotide sequence ID" value="NZ_BMIX01000004.1"/>
</dbReference>
<dbReference type="Proteomes" id="UP000605733">
    <property type="component" value="Unassembled WGS sequence"/>
</dbReference>
<sequence>MRAKESHCEQRKAKIRDLAIWTGIWTISVAVVTFGAKFIWDYNTIATIIAILVSTISGIGMIRSNIRYLMALDELQRKIQMDAMGIALGVALVGGISYSMLDTTNIISQDAEISFLIILIGLSYFGAVLIGNARYK</sequence>
<organism evidence="2 3">
    <name type="scientific">Christiangramia forsetii</name>
    <dbReference type="NCBI Taxonomy" id="411153"/>
    <lineage>
        <taxon>Bacteria</taxon>
        <taxon>Pseudomonadati</taxon>
        <taxon>Bacteroidota</taxon>
        <taxon>Flavobacteriia</taxon>
        <taxon>Flavobacteriales</taxon>
        <taxon>Flavobacteriaceae</taxon>
        <taxon>Christiangramia</taxon>
    </lineage>
</organism>
<comment type="caution">
    <text evidence="2">The sequence shown here is derived from an EMBL/GenBank/DDBJ whole genome shotgun (WGS) entry which is preliminary data.</text>
</comment>
<keyword evidence="1" id="KW-0812">Transmembrane</keyword>
<evidence type="ECO:0000313" key="2">
    <source>
        <dbReference type="EMBL" id="GGG38558.1"/>
    </source>
</evidence>
<name>A0ABQ1WQL1_9FLAO</name>
<feature type="transmembrane region" description="Helical" evidence="1">
    <location>
        <begin position="113"/>
        <end position="133"/>
    </location>
</feature>
<evidence type="ECO:0000313" key="3">
    <source>
        <dbReference type="Proteomes" id="UP000605733"/>
    </source>
</evidence>
<feature type="transmembrane region" description="Helical" evidence="1">
    <location>
        <begin position="83"/>
        <end position="101"/>
    </location>
</feature>
<evidence type="ECO:0000256" key="1">
    <source>
        <dbReference type="SAM" id="Phobius"/>
    </source>
</evidence>
<gene>
    <name evidence="2" type="ORF">GCM10011532_22940</name>
</gene>
<keyword evidence="1" id="KW-0472">Membrane</keyword>
<keyword evidence="1" id="KW-1133">Transmembrane helix</keyword>
<accession>A0ABQ1WQL1</accession>
<reference evidence="3" key="1">
    <citation type="journal article" date="2019" name="Int. J. Syst. Evol. Microbiol.">
        <title>The Global Catalogue of Microorganisms (GCM) 10K type strain sequencing project: providing services to taxonomists for standard genome sequencing and annotation.</title>
        <authorList>
            <consortium name="The Broad Institute Genomics Platform"/>
            <consortium name="The Broad Institute Genome Sequencing Center for Infectious Disease"/>
            <person name="Wu L."/>
            <person name="Ma J."/>
        </authorList>
    </citation>
    <scope>NUCLEOTIDE SEQUENCE [LARGE SCALE GENOMIC DNA]</scope>
    <source>
        <strain evidence="3">CGMCC 1.15422</strain>
    </source>
</reference>
<feature type="transmembrane region" description="Helical" evidence="1">
    <location>
        <begin position="20"/>
        <end position="39"/>
    </location>
</feature>
<proteinExistence type="predicted"/>
<dbReference type="EMBL" id="BMIX01000004">
    <property type="protein sequence ID" value="GGG38558.1"/>
    <property type="molecule type" value="Genomic_DNA"/>
</dbReference>